<reference evidence="2" key="1">
    <citation type="journal article" date="2014" name="Int. J. Syst. Evol. Microbiol.">
        <title>Complete genome sequence of Corynebacterium casei LMG S-19264T (=DSM 44701T), isolated from a smear-ripened cheese.</title>
        <authorList>
            <consortium name="US DOE Joint Genome Institute (JGI-PGF)"/>
            <person name="Walter F."/>
            <person name="Albersmeier A."/>
            <person name="Kalinowski J."/>
            <person name="Ruckert C."/>
        </authorList>
    </citation>
    <scope>NUCLEOTIDE SEQUENCE</scope>
    <source>
        <strain evidence="2">KCTC 32182</strain>
    </source>
</reference>
<feature type="region of interest" description="Disordered" evidence="1">
    <location>
        <begin position="1"/>
        <end position="123"/>
    </location>
</feature>
<dbReference type="AlphaFoldDB" id="A0A918P463"/>
<evidence type="ECO:0000313" key="2">
    <source>
        <dbReference type="EMBL" id="GGY16446.1"/>
    </source>
</evidence>
<feature type="compositionally biased region" description="Low complexity" evidence="1">
    <location>
        <begin position="97"/>
        <end position="116"/>
    </location>
</feature>
<accession>A0A918P463</accession>
<dbReference type="EMBL" id="BMYX01000010">
    <property type="protein sequence ID" value="GGY16446.1"/>
    <property type="molecule type" value="Genomic_DNA"/>
</dbReference>
<reference evidence="2" key="2">
    <citation type="submission" date="2020-09" db="EMBL/GenBank/DDBJ databases">
        <authorList>
            <person name="Sun Q."/>
            <person name="Kim S."/>
        </authorList>
    </citation>
    <scope>NUCLEOTIDE SEQUENCE</scope>
    <source>
        <strain evidence="2">KCTC 32182</strain>
    </source>
</reference>
<feature type="compositionally biased region" description="Basic and acidic residues" evidence="1">
    <location>
        <begin position="50"/>
        <end position="64"/>
    </location>
</feature>
<proteinExistence type="predicted"/>
<gene>
    <name evidence="2" type="ORF">GCM10011289_19640</name>
</gene>
<comment type="caution">
    <text evidence="2">The sequence shown here is derived from an EMBL/GenBank/DDBJ whole genome shotgun (WGS) entry which is preliminary data.</text>
</comment>
<sequence length="123" mass="13041">MVQTEPPVQRQPAGPGSQGIAKIERPDIQGGGQRRGRAGLTDHPALQQHAHREGGGAPKRDQRQGGRQVMALYMKAQQAEGRRAETAQKAGGEPPVAQAAADPAARGDAEAAQQQRRAARADW</sequence>
<protein>
    <submittedName>
        <fullName evidence="2">Uncharacterized protein</fullName>
    </submittedName>
</protein>
<dbReference type="Proteomes" id="UP000645257">
    <property type="component" value="Unassembled WGS sequence"/>
</dbReference>
<keyword evidence="3" id="KW-1185">Reference proteome</keyword>
<organism evidence="2 3">
    <name type="scientific">Paludibacterium paludis</name>
    <dbReference type="NCBI Taxonomy" id="1225769"/>
    <lineage>
        <taxon>Bacteria</taxon>
        <taxon>Pseudomonadati</taxon>
        <taxon>Pseudomonadota</taxon>
        <taxon>Betaproteobacteria</taxon>
        <taxon>Neisseriales</taxon>
        <taxon>Chromobacteriaceae</taxon>
        <taxon>Paludibacterium</taxon>
    </lineage>
</organism>
<evidence type="ECO:0000313" key="3">
    <source>
        <dbReference type="Proteomes" id="UP000645257"/>
    </source>
</evidence>
<name>A0A918P463_9NEIS</name>
<evidence type="ECO:0000256" key="1">
    <source>
        <dbReference type="SAM" id="MobiDB-lite"/>
    </source>
</evidence>